<dbReference type="Pfam" id="PF00857">
    <property type="entry name" value="Isochorismatase"/>
    <property type="match status" value="1"/>
</dbReference>
<dbReference type="AlphaFoldDB" id="A0A6C0GPH9"/>
<evidence type="ECO:0000313" key="3">
    <source>
        <dbReference type="EMBL" id="QHT69956.1"/>
    </source>
</evidence>
<evidence type="ECO:0000313" key="4">
    <source>
        <dbReference type="Proteomes" id="UP000480178"/>
    </source>
</evidence>
<dbReference type="KEGG" id="rhoz:GXP67_26570"/>
<dbReference type="InterPro" id="IPR036380">
    <property type="entry name" value="Isochorismatase-like_sf"/>
</dbReference>
<reference evidence="3 4" key="1">
    <citation type="submission" date="2020-01" db="EMBL/GenBank/DDBJ databases">
        <authorList>
            <person name="Kim M.K."/>
        </authorList>
    </citation>
    <scope>NUCLEOTIDE SEQUENCE [LARGE SCALE GENOMIC DNA]</scope>
    <source>
        <strain evidence="3 4">172606-1</strain>
    </source>
</reference>
<dbReference type="PANTHER" id="PTHR43540">
    <property type="entry name" value="PEROXYUREIDOACRYLATE/UREIDOACRYLATE AMIDOHYDROLASE-RELATED"/>
    <property type="match status" value="1"/>
</dbReference>
<organism evidence="3 4">
    <name type="scientific">Rhodocytophaga rosea</name>
    <dbReference type="NCBI Taxonomy" id="2704465"/>
    <lineage>
        <taxon>Bacteria</taxon>
        <taxon>Pseudomonadati</taxon>
        <taxon>Bacteroidota</taxon>
        <taxon>Cytophagia</taxon>
        <taxon>Cytophagales</taxon>
        <taxon>Rhodocytophagaceae</taxon>
        <taxon>Rhodocytophaga</taxon>
    </lineage>
</organism>
<dbReference type="InterPro" id="IPR050272">
    <property type="entry name" value="Isochorismatase-like_hydrls"/>
</dbReference>
<dbReference type="SUPFAM" id="SSF52499">
    <property type="entry name" value="Isochorismatase-like hydrolases"/>
    <property type="match status" value="1"/>
</dbReference>
<dbReference type="InterPro" id="IPR000868">
    <property type="entry name" value="Isochorismatase-like_dom"/>
</dbReference>
<keyword evidence="4" id="KW-1185">Reference proteome</keyword>
<feature type="domain" description="Isochorismatase-like" evidence="2">
    <location>
        <begin position="7"/>
        <end position="147"/>
    </location>
</feature>
<dbReference type="Proteomes" id="UP000480178">
    <property type="component" value="Chromosome"/>
</dbReference>
<evidence type="ECO:0000259" key="2">
    <source>
        <dbReference type="Pfam" id="PF00857"/>
    </source>
</evidence>
<protein>
    <submittedName>
        <fullName evidence="3">Cysteine hydrolase</fullName>
    </submittedName>
</protein>
<dbReference type="RefSeq" id="WP_162445939.1">
    <property type="nucleotide sequence ID" value="NZ_CP048222.1"/>
</dbReference>
<keyword evidence="1 3" id="KW-0378">Hydrolase</keyword>
<dbReference type="PANTHER" id="PTHR43540:SF6">
    <property type="entry name" value="ISOCHORISMATASE-LIKE DOMAIN-CONTAINING PROTEIN"/>
    <property type="match status" value="1"/>
</dbReference>
<gene>
    <name evidence="3" type="ORF">GXP67_26570</name>
</gene>
<dbReference type="EMBL" id="CP048222">
    <property type="protein sequence ID" value="QHT69956.1"/>
    <property type="molecule type" value="Genomic_DNA"/>
</dbReference>
<dbReference type="GO" id="GO:0016787">
    <property type="term" value="F:hydrolase activity"/>
    <property type="evidence" value="ECO:0007669"/>
    <property type="project" value="UniProtKB-KW"/>
</dbReference>
<dbReference type="CDD" id="cd01014">
    <property type="entry name" value="nicotinamidase_related"/>
    <property type="match status" value="1"/>
</dbReference>
<sequence>MESPAKALLIIDMQKGAFTSHTPRFESESVIERINELIDIFRKAAHPIIFIQHDGTAENYFIPGTTEWELLSELHVSERDLIISKTANDAFYQTALESYLRKNRINELFITGSATDFCVESTVQSALTKDFQVTIVKDAHTTADRPHMKADQIIEHYNWIWQNLAPTRGIVKVIDMETALP</sequence>
<proteinExistence type="predicted"/>
<evidence type="ECO:0000256" key="1">
    <source>
        <dbReference type="ARBA" id="ARBA00022801"/>
    </source>
</evidence>
<accession>A0A6C0GPH9</accession>
<name>A0A6C0GPH9_9BACT</name>
<dbReference type="Gene3D" id="3.40.50.850">
    <property type="entry name" value="Isochorismatase-like"/>
    <property type="match status" value="1"/>
</dbReference>